<dbReference type="GO" id="GO:0005829">
    <property type="term" value="C:cytosol"/>
    <property type="evidence" value="ECO:0007669"/>
    <property type="project" value="TreeGrafter"/>
</dbReference>
<gene>
    <name evidence="4" type="ordered locus">Namu_1437</name>
</gene>
<keyword evidence="2" id="KW-0326">Glycosidase</keyword>
<dbReference type="Pfam" id="PF01156">
    <property type="entry name" value="IU_nuc_hydro"/>
    <property type="match status" value="1"/>
</dbReference>
<dbReference type="eggNOG" id="COG1957">
    <property type="taxonomic scope" value="Bacteria"/>
</dbReference>
<sequence length="320" mass="33597">MNPTPVIMDVDTGIDDAFALMFAVRHPAIDLRAVTCVGGNTGVDQVLANTCYVLDAAGAGEIPLGRGAPQPLLAAPADAGRFHGSDGLGGFSRQSDRRIDRRSAVDLLRHELSSAVATGEPITLVATAPLTTIALLLRAHPEVAGGIERLVFMGGAAGPGNVTAVAEHNVFHDPEAAAITLAAARDLDIPVTMYGLEVFGQVLVDREQAARLRSHLDPACQLAGALIDARCTLLDVDAITIGDAGTVCAVADPDGLTTHRHPVRVDTGFGYSRGQTIVDRRESTVDRVRLPGFLAPTEVDVAEHVDARGYADLWLRTLLG</sequence>
<dbReference type="InterPro" id="IPR036452">
    <property type="entry name" value="Ribo_hydro-like"/>
</dbReference>
<feature type="domain" description="Inosine/uridine-preferring nucleoside hydrolase" evidence="3">
    <location>
        <begin position="6"/>
        <end position="309"/>
    </location>
</feature>
<dbReference type="PANTHER" id="PTHR12304:SF4">
    <property type="entry name" value="URIDINE NUCLEOSIDASE"/>
    <property type="match status" value="1"/>
</dbReference>
<dbReference type="GO" id="GO:0006152">
    <property type="term" value="P:purine nucleoside catabolic process"/>
    <property type="evidence" value="ECO:0007669"/>
    <property type="project" value="TreeGrafter"/>
</dbReference>
<dbReference type="Gene3D" id="3.90.245.10">
    <property type="entry name" value="Ribonucleoside hydrolase-like"/>
    <property type="match status" value="1"/>
</dbReference>
<dbReference type="KEGG" id="nml:Namu_1437"/>
<dbReference type="InterPro" id="IPR023186">
    <property type="entry name" value="IUNH"/>
</dbReference>
<reference evidence="4 5" key="2">
    <citation type="journal article" date="2010" name="Stand. Genomic Sci.">
        <title>Complete genome sequence of Nakamurella multipartita type strain (Y-104).</title>
        <authorList>
            <person name="Tice H."/>
            <person name="Mayilraj S."/>
            <person name="Sims D."/>
            <person name="Lapidus A."/>
            <person name="Nolan M."/>
            <person name="Lucas S."/>
            <person name="Glavina Del Rio T."/>
            <person name="Copeland A."/>
            <person name="Cheng J.F."/>
            <person name="Meincke L."/>
            <person name="Bruce D."/>
            <person name="Goodwin L."/>
            <person name="Pitluck S."/>
            <person name="Ivanova N."/>
            <person name="Mavromatis K."/>
            <person name="Ovchinnikova G."/>
            <person name="Pati A."/>
            <person name="Chen A."/>
            <person name="Palaniappan K."/>
            <person name="Land M."/>
            <person name="Hauser L."/>
            <person name="Chang Y.J."/>
            <person name="Jeffries C.D."/>
            <person name="Detter J.C."/>
            <person name="Brettin T."/>
            <person name="Rohde M."/>
            <person name="Goker M."/>
            <person name="Bristow J."/>
            <person name="Eisen J.A."/>
            <person name="Markowitz V."/>
            <person name="Hugenholtz P."/>
            <person name="Kyrpides N.C."/>
            <person name="Klenk H.P."/>
            <person name="Chen F."/>
        </authorList>
    </citation>
    <scope>NUCLEOTIDE SEQUENCE [LARGE SCALE GENOMIC DNA]</scope>
    <source>
        <strain evidence="5">ATCC 700099 / DSM 44233 / CIP 104796 / JCM 9543 / NBRC 105858 / Y-104</strain>
    </source>
</reference>
<dbReference type="HOGENOM" id="CLU_036838_2_2_11"/>
<dbReference type="RefSeq" id="WP_015746745.1">
    <property type="nucleotide sequence ID" value="NC_013235.1"/>
</dbReference>
<dbReference type="STRING" id="479431.Namu_1437"/>
<evidence type="ECO:0000256" key="1">
    <source>
        <dbReference type="ARBA" id="ARBA00022801"/>
    </source>
</evidence>
<evidence type="ECO:0000256" key="2">
    <source>
        <dbReference type="ARBA" id="ARBA00023295"/>
    </source>
</evidence>
<evidence type="ECO:0000259" key="3">
    <source>
        <dbReference type="Pfam" id="PF01156"/>
    </source>
</evidence>
<dbReference type="Proteomes" id="UP000002218">
    <property type="component" value="Chromosome"/>
</dbReference>
<protein>
    <submittedName>
        <fullName evidence="4">Inosine/uridine-preferring nucleoside hydrolase</fullName>
    </submittedName>
</protein>
<dbReference type="InParanoid" id="C8XEI0"/>
<dbReference type="InterPro" id="IPR001910">
    <property type="entry name" value="Inosine/uridine_hydrolase_dom"/>
</dbReference>
<organism evidence="4 5">
    <name type="scientific">Nakamurella multipartita (strain ATCC 700099 / DSM 44233 / CIP 104796 / JCM 9543 / NBRC 105858 / Y-104)</name>
    <name type="common">Microsphaera multipartita</name>
    <dbReference type="NCBI Taxonomy" id="479431"/>
    <lineage>
        <taxon>Bacteria</taxon>
        <taxon>Bacillati</taxon>
        <taxon>Actinomycetota</taxon>
        <taxon>Actinomycetes</taxon>
        <taxon>Nakamurellales</taxon>
        <taxon>Nakamurellaceae</taxon>
        <taxon>Nakamurella</taxon>
    </lineage>
</organism>
<name>C8XEI0_NAKMY</name>
<accession>C8XEI0</accession>
<evidence type="ECO:0000313" key="4">
    <source>
        <dbReference type="EMBL" id="ACV77838.1"/>
    </source>
</evidence>
<dbReference type="SUPFAM" id="SSF53590">
    <property type="entry name" value="Nucleoside hydrolase"/>
    <property type="match status" value="1"/>
</dbReference>
<dbReference type="GO" id="GO:0008477">
    <property type="term" value="F:purine nucleosidase activity"/>
    <property type="evidence" value="ECO:0007669"/>
    <property type="project" value="TreeGrafter"/>
</dbReference>
<evidence type="ECO:0000313" key="5">
    <source>
        <dbReference type="Proteomes" id="UP000002218"/>
    </source>
</evidence>
<dbReference type="PANTHER" id="PTHR12304">
    <property type="entry name" value="INOSINE-URIDINE PREFERRING NUCLEOSIDE HYDROLASE"/>
    <property type="match status" value="1"/>
</dbReference>
<dbReference type="FunCoup" id="C8XEI0">
    <property type="interactions" value="138"/>
</dbReference>
<dbReference type="AlphaFoldDB" id="C8XEI0"/>
<proteinExistence type="predicted"/>
<dbReference type="EMBL" id="CP001737">
    <property type="protein sequence ID" value="ACV77838.1"/>
    <property type="molecule type" value="Genomic_DNA"/>
</dbReference>
<reference evidence="5" key="1">
    <citation type="submission" date="2009-09" db="EMBL/GenBank/DDBJ databases">
        <title>The complete genome of Nakamurella multipartita DSM 44233.</title>
        <authorList>
            <consortium name="US DOE Joint Genome Institute (JGI-PGF)"/>
            <person name="Lucas S."/>
            <person name="Copeland A."/>
            <person name="Lapidus A."/>
            <person name="Glavina del Rio T."/>
            <person name="Dalin E."/>
            <person name="Tice H."/>
            <person name="Bruce D."/>
            <person name="Goodwin L."/>
            <person name="Pitluck S."/>
            <person name="Kyrpides N."/>
            <person name="Mavromatis K."/>
            <person name="Ivanova N."/>
            <person name="Ovchinnikova G."/>
            <person name="Sims D."/>
            <person name="Meincke L."/>
            <person name="Brettin T."/>
            <person name="Detter J.C."/>
            <person name="Han C."/>
            <person name="Larimer F."/>
            <person name="Land M."/>
            <person name="Hauser L."/>
            <person name="Markowitz V."/>
            <person name="Cheng J.-F."/>
            <person name="Hugenholtz P."/>
            <person name="Woyke T."/>
            <person name="Wu D."/>
            <person name="Klenk H.-P."/>
            <person name="Eisen J.A."/>
        </authorList>
    </citation>
    <scope>NUCLEOTIDE SEQUENCE [LARGE SCALE GENOMIC DNA]</scope>
    <source>
        <strain evidence="5">ATCC 700099 / DSM 44233 / CIP 104796 / JCM 9543 / NBRC 105858 / Y-104</strain>
    </source>
</reference>
<keyword evidence="5" id="KW-1185">Reference proteome</keyword>
<keyword evidence="1 4" id="KW-0378">Hydrolase</keyword>